<accession>A0AAV5MMX4</accession>
<dbReference type="Proteomes" id="UP001054252">
    <property type="component" value="Unassembled WGS sequence"/>
</dbReference>
<evidence type="ECO:0000313" key="2">
    <source>
        <dbReference type="Proteomes" id="UP001054252"/>
    </source>
</evidence>
<proteinExistence type="predicted"/>
<evidence type="ECO:0008006" key="3">
    <source>
        <dbReference type="Google" id="ProtNLM"/>
    </source>
</evidence>
<dbReference type="AlphaFoldDB" id="A0AAV5MMX4"/>
<sequence>MIQDHRKAKLEHMWAIKGILRWFELMSGLKINFKKSSILGMHFDEVWMKGATEFLKCKRGVVSFAYLGMPVGDNQRRRKMWMLIVENSQKNLLGREIGKFIGSHGQKFEECAGGLWSRVLREKNYIRRGGTRVNSYSRRLSKVWKILFVLGYRGEI</sequence>
<reference evidence="1 2" key="1">
    <citation type="journal article" date="2021" name="Commun. Biol.">
        <title>The genome of Shorea leprosula (Dipterocarpaceae) highlights the ecological relevance of drought in aseasonal tropical rainforests.</title>
        <authorList>
            <person name="Ng K.K.S."/>
            <person name="Kobayashi M.J."/>
            <person name="Fawcett J.A."/>
            <person name="Hatakeyama M."/>
            <person name="Paape T."/>
            <person name="Ng C.H."/>
            <person name="Ang C.C."/>
            <person name="Tnah L.H."/>
            <person name="Lee C.T."/>
            <person name="Nishiyama T."/>
            <person name="Sese J."/>
            <person name="O'Brien M.J."/>
            <person name="Copetti D."/>
            <person name="Mohd Noor M.I."/>
            <person name="Ong R.C."/>
            <person name="Putra M."/>
            <person name="Sireger I.Z."/>
            <person name="Indrioko S."/>
            <person name="Kosugi Y."/>
            <person name="Izuno A."/>
            <person name="Isagi Y."/>
            <person name="Lee S.L."/>
            <person name="Shimizu K.K."/>
        </authorList>
    </citation>
    <scope>NUCLEOTIDE SEQUENCE [LARGE SCALE GENOMIC DNA]</scope>
    <source>
        <strain evidence="1">214</strain>
    </source>
</reference>
<dbReference type="EMBL" id="BPVZ01000401">
    <property type="protein sequence ID" value="GKV50852.1"/>
    <property type="molecule type" value="Genomic_DNA"/>
</dbReference>
<dbReference type="PANTHER" id="PTHR33116">
    <property type="entry name" value="REVERSE TRANSCRIPTASE ZINC-BINDING DOMAIN-CONTAINING PROTEIN-RELATED-RELATED"/>
    <property type="match status" value="1"/>
</dbReference>
<keyword evidence="2" id="KW-1185">Reference proteome</keyword>
<name>A0AAV5MMX4_9ROSI</name>
<comment type="caution">
    <text evidence="1">The sequence shown here is derived from an EMBL/GenBank/DDBJ whole genome shotgun (WGS) entry which is preliminary data.</text>
</comment>
<evidence type="ECO:0000313" key="1">
    <source>
        <dbReference type="EMBL" id="GKV50852.1"/>
    </source>
</evidence>
<organism evidence="1 2">
    <name type="scientific">Rubroshorea leprosula</name>
    <dbReference type="NCBI Taxonomy" id="152421"/>
    <lineage>
        <taxon>Eukaryota</taxon>
        <taxon>Viridiplantae</taxon>
        <taxon>Streptophyta</taxon>
        <taxon>Embryophyta</taxon>
        <taxon>Tracheophyta</taxon>
        <taxon>Spermatophyta</taxon>
        <taxon>Magnoliopsida</taxon>
        <taxon>eudicotyledons</taxon>
        <taxon>Gunneridae</taxon>
        <taxon>Pentapetalae</taxon>
        <taxon>rosids</taxon>
        <taxon>malvids</taxon>
        <taxon>Malvales</taxon>
        <taxon>Dipterocarpaceae</taxon>
        <taxon>Rubroshorea</taxon>
    </lineage>
</organism>
<protein>
    <recommendedName>
        <fullName evidence="3">Reverse transcriptase</fullName>
    </recommendedName>
</protein>
<gene>
    <name evidence="1" type="ORF">SLEP1_g57535</name>
</gene>
<dbReference type="PANTHER" id="PTHR33116:SF78">
    <property type="entry name" value="OS12G0587133 PROTEIN"/>
    <property type="match status" value="1"/>
</dbReference>